<evidence type="ECO:0000259" key="1">
    <source>
        <dbReference type="Pfam" id="PF19502"/>
    </source>
</evidence>
<proteinExistence type="predicted"/>
<evidence type="ECO:0000313" key="3">
    <source>
        <dbReference type="Proteomes" id="UP000198827"/>
    </source>
</evidence>
<protein>
    <recommendedName>
        <fullName evidence="1">DUF6036 domain-containing protein</fullName>
    </recommendedName>
</protein>
<dbReference type="Pfam" id="PF19502">
    <property type="entry name" value="DUF6036"/>
    <property type="match status" value="1"/>
</dbReference>
<reference evidence="2 3" key="1">
    <citation type="submission" date="2016-10" db="EMBL/GenBank/DDBJ databases">
        <authorList>
            <person name="de Groot N.N."/>
        </authorList>
    </citation>
    <scope>NUCLEOTIDE SEQUENCE [LARGE SCALE GENOMIC DNA]</scope>
    <source>
        <strain evidence="2 3">CECT 7543</strain>
    </source>
</reference>
<dbReference type="InterPro" id="IPR045792">
    <property type="entry name" value="DUF6036"/>
</dbReference>
<dbReference type="AlphaFoldDB" id="A0A1H0H4F4"/>
<sequence>MELSDVITPRVNTSTALGQALISMFKSVEAELVLEYAETGAVKIIVFGGCAVHLYTSHRVSTDVDAEVYEANVPKSLHLQTMLAEVPEQFIDERSGRLMELNYDLQYNTSFGPIHEDYWERSLPLAEFPTESPLHVHIASPIDIAISKLGRATDQDIGDIMALLRSGFIITTELRRLALQAIDVYVGNKEPPTSVLDNILQNYLEITDDEAP</sequence>
<feature type="domain" description="DUF6036" evidence="1">
    <location>
        <begin position="30"/>
        <end position="184"/>
    </location>
</feature>
<dbReference type="RefSeq" id="WP_197678922.1">
    <property type="nucleotide sequence ID" value="NZ_LT629705.1"/>
</dbReference>
<evidence type="ECO:0000313" key="2">
    <source>
        <dbReference type="EMBL" id="SDO13983.1"/>
    </source>
</evidence>
<organism evidence="2 3">
    <name type="scientific">Pseudomonas arsenicoxydans</name>
    <dbReference type="NCBI Taxonomy" id="702115"/>
    <lineage>
        <taxon>Bacteria</taxon>
        <taxon>Pseudomonadati</taxon>
        <taxon>Pseudomonadota</taxon>
        <taxon>Gammaproteobacteria</taxon>
        <taxon>Pseudomonadales</taxon>
        <taxon>Pseudomonadaceae</taxon>
        <taxon>Pseudomonas</taxon>
    </lineage>
</organism>
<dbReference type="EMBL" id="LT629705">
    <property type="protein sequence ID" value="SDO13983.1"/>
    <property type="molecule type" value="Genomic_DNA"/>
</dbReference>
<accession>A0A1H0H4F4</accession>
<gene>
    <name evidence="2" type="ORF">SAMN04489798_2133</name>
</gene>
<dbReference type="Proteomes" id="UP000198827">
    <property type="component" value="Chromosome I"/>
</dbReference>
<name>A0A1H0H4F4_9PSED</name>